<keyword evidence="11" id="KW-0443">Lipid metabolism</keyword>
<dbReference type="InterPro" id="IPR012258">
    <property type="entry name" value="Acyl-CoA_oxidase"/>
</dbReference>
<dbReference type="InterPro" id="IPR009100">
    <property type="entry name" value="AcylCoA_DH/oxidase_NM_dom_sf"/>
</dbReference>
<evidence type="ECO:0000259" key="18">
    <source>
        <dbReference type="Pfam" id="PF22924"/>
    </source>
</evidence>
<feature type="domain" description="Acyl-CoA oxidase C-alpha1" evidence="18">
    <location>
        <begin position="289"/>
        <end position="450"/>
    </location>
</feature>
<protein>
    <recommendedName>
        <fullName evidence="13">Acyl-coenzyme A oxidase</fullName>
    </recommendedName>
</protein>
<dbReference type="GO" id="GO:0033540">
    <property type="term" value="P:fatty acid beta-oxidation using acyl-CoA oxidase"/>
    <property type="evidence" value="ECO:0007669"/>
    <property type="project" value="TreeGrafter"/>
</dbReference>
<dbReference type="Pfam" id="PF22924">
    <property type="entry name" value="ACOX_C_alpha1"/>
    <property type="match status" value="1"/>
</dbReference>
<dbReference type="AlphaFoldDB" id="A0A8S1F8F0"/>
<evidence type="ECO:0000256" key="3">
    <source>
        <dbReference type="ARBA" id="ARBA00004846"/>
    </source>
</evidence>
<dbReference type="InterPro" id="IPR055060">
    <property type="entry name" value="ACOX_C_alpha1"/>
</dbReference>
<dbReference type="PIRSF" id="PIRSF000168">
    <property type="entry name" value="Acyl-CoA_oxidase"/>
    <property type="match status" value="1"/>
</dbReference>
<dbReference type="FunFam" id="1.20.140.10:FF:000005">
    <property type="entry name" value="Acyl-coenzyme A oxidase"/>
    <property type="match status" value="1"/>
</dbReference>
<feature type="domain" description="Acyl-CoA oxidase C-terminal" evidence="16">
    <location>
        <begin position="490"/>
        <end position="667"/>
    </location>
</feature>
<evidence type="ECO:0000256" key="7">
    <source>
        <dbReference type="ARBA" id="ARBA00022827"/>
    </source>
</evidence>
<evidence type="ECO:0000256" key="9">
    <source>
        <dbReference type="ARBA" id="ARBA00022840"/>
    </source>
</evidence>
<dbReference type="Gene3D" id="1.10.540.10">
    <property type="entry name" value="Acyl-CoA dehydrogenase/oxidase, N-terminal domain"/>
    <property type="match status" value="1"/>
</dbReference>
<evidence type="ECO:0000256" key="6">
    <source>
        <dbReference type="ARBA" id="ARBA00022741"/>
    </source>
</evidence>
<comment type="caution">
    <text evidence="19">The sequence shown here is derived from an EMBL/GenBank/DDBJ whole genome shotgun (WGS) entry which is preliminary data.</text>
</comment>
<dbReference type="InterPro" id="IPR037069">
    <property type="entry name" value="AcylCoA_DH/ox_N_sf"/>
</dbReference>
<dbReference type="Gene3D" id="1.20.140.10">
    <property type="entry name" value="Butyryl-CoA Dehydrogenase, subunit A, domain 3"/>
    <property type="match status" value="2"/>
</dbReference>
<dbReference type="GO" id="GO:1904070">
    <property type="term" value="P:ascaroside biosynthetic process"/>
    <property type="evidence" value="ECO:0007669"/>
    <property type="project" value="TreeGrafter"/>
</dbReference>
<name>A0A8S1F8F0_9PELO</name>
<evidence type="ECO:0000256" key="12">
    <source>
        <dbReference type="ARBA" id="ARBA00023140"/>
    </source>
</evidence>
<keyword evidence="12" id="KW-0576">Peroxisome</keyword>
<evidence type="ECO:0000313" key="19">
    <source>
        <dbReference type="EMBL" id="CAB3410121.1"/>
    </source>
</evidence>
<keyword evidence="8" id="KW-0276">Fatty acid metabolism</keyword>
<evidence type="ECO:0000256" key="1">
    <source>
        <dbReference type="ARBA" id="ARBA00001974"/>
    </source>
</evidence>
<dbReference type="PANTHER" id="PTHR10909:SF368">
    <property type="entry name" value="ACYL-COENZYME A OXIDASE ACOX-1.1"/>
    <property type="match status" value="1"/>
</dbReference>
<dbReference type="Pfam" id="PF14749">
    <property type="entry name" value="Acyl-CoA_ox_N"/>
    <property type="match status" value="1"/>
</dbReference>
<dbReference type="EMBL" id="CADEPM010000010">
    <property type="protein sequence ID" value="CAB3410121.1"/>
    <property type="molecule type" value="Genomic_DNA"/>
</dbReference>
<evidence type="ECO:0000256" key="13">
    <source>
        <dbReference type="PIRNR" id="PIRNR000168"/>
    </source>
</evidence>
<evidence type="ECO:0000259" key="16">
    <source>
        <dbReference type="Pfam" id="PF01756"/>
    </source>
</evidence>
<keyword evidence="9" id="KW-0067">ATP-binding</keyword>
<feature type="binding site" evidence="15">
    <location>
        <position position="192"/>
    </location>
    <ligand>
        <name>FAD</name>
        <dbReference type="ChEBI" id="CHEBI:57692"/>
    </ligand>
</feature>
<feature type="binding site" evidence="15">
    <location>
        <position position="153"/>
    </location>
    <ligand>
        <name>FAD</name>
        <dbReference type="ChEBI" id="CHEBI:57692"/>
    </ligand>
</feature>
<keyword evidence="6" id="KW-0547">Nucleotide-binding</keyword>
<evidence type="ECO:0000256" key="8">
    <source>
        <dbReference type="ARBA" id="ARBA00022832"/>
    </source>
</evidence>
<keyword evidence="5 13" id="KW-0285">Flavoprotein</keyword>
<dbReference type="PANTHER" id="PTHR10909">
    <property type="entry name" value="ELECTRON TRANSPORT OXIDOREDUCTASE"/>
    <property type="match status" value="1"/>
</dbReference>
<keyword evidence="20" id="KW-1185">Reference proteome</keyword>
<evidence type="ECO:0000256" key="2">
    <source>
        <dbReference type="ARBA" id="ARBA00004275"/>
    </source>
</evidence>
<dbReference type="GO" id="GO:0071949">
    <property type="term" value="F:FAD binding"/>
    <property type="evidence" value="ECO:0007669"/>
    <property type="project" value="InterPro"/>
</dbReference>
<dbReference type="GO" id="GO:0005777">
    <property type="term" value="C:peroxisome"/>
    <property type="evidence" value="ECO:0007669"/>
    <property type="project" value="UniProtKB-SubCell"/>
</dbReference>
<evidence type="ECO:0000256" key="14">
    <source>
        <dbReference type="PIRSR" id="PIRSR000168-1"/>
    </source>
</evidence>
<evidence type="ECO:0000256" key="15">
    <source>
        <dbReference type="PIRSR" id="PIRSR000168-2"/>
    </source>
</evidence>
<comment type="pathway">
    <text evidence="3">Lipid metabolism; peroxisomal fatty acid beta-oxidation.</text>
</comment>
<dbReference type="GO" id="GO:0005524">
    <property type="term" value="F:ATP binding"/>
    <property type="evidence" value="ECO:0007669"/>
    <property type="project" value="UniProtKB-KW"/>
</dbReference>
<comment type="cofactor">
    <cofactor evidence="1">
        <name>FAD</name>
        <dbReference type="ChEBI" id="CHEBI:57692"/>
    </cofactor>
</comment>
<dbReference type="GO" id="GO:0003997">
    <property type="term" value="F:acyl-CoA oxidase activity"/>
    <property type="evidence" value="ECO:0007669"/>
    <property type="project" value="InterPro"/>
</dbReference>
<dbReference type="SUPFAM" id="SSF47203">
    <property type="entry name" value="Acyl-CoA dehydrogenase C-terminal domain-like"/>
    <property type="match status" value="2"/>
</dbReference>
<evidence type="ECO:0000256" key="4">
    <source>
        <dbReference type="ARBA" id="ARBA00006288"/>
    </source>
</evidence>
<dbReference type="InterPro" id="IPR036250">
    <property type="entry name" value="AcylCo_DH-like_C"/>
</dbReference>
<evidence type="ECO:0000313" key="20">
    <source>
        <dbReference type="Proteomes" id="UP000494206"/>
    </source>
</evidence>
<feature type="active site" description="Proton acceptor" evidence="14">
    <location>
        <position position="435"/>
    </location>
</feature>
<dbReference type="FunFam" id="1.10.540.10:FF:000006">
    <property type="entry name" value="Acyl-coenzyme A oxidase"/>
    <property type="match status" value="1"/>
</dbReference>
<dbReference type="InterPro" id="IPR046373">
    <property type="entry name" value="Acyl-CoA_Oxase/DH_mid-dom_sf"/>
</dbReference>
<reference evidence="19 20" key="1">
    <citation type="submission" date="2020-04" db="EMBL/GenBank/DDBJ databases">
        <authorList>
            <person name="Laetsch R D."/>
            <person name="Stevens L."/>
            <person name="Kumar S."/>
            <person name="Blaxter L. M."/>
        </authorList>
    </citation>
    <scope>NUCLEOTIDE SEQUENCE [LARGE SCALE GENOMIC DNA]</scope>
</reference>
<evidence type="ECO:0000259" key="17">
    <source>
        <dbReference type="Pfam" id="PF14749"/>
    </source>
</evidence>
<evidence type="ECO:0000256" key="11">
    <source>
        <dbReference type="ARBA" id="ARBA00023098"/>
    </source>
</evidence>
<gene>
    <name evidence="19" type="ORF">CBOVIS_LOCUS11684</name>
</gene>
<dbReference type="OrthoDB" id="538336at2759"/>
<dbReference type="InterPro" id="IPR029320">
    <property type="entry name" value="Acyl-CoA_ox_N"/>
</dbReference>
<evidence type="ECO:0000256" key="10">
    <source>
        <dbReference type="ARBA" id="ARBA00023002"/>
    </source>
</evidence>
<organism evidence="19 20">
    <name type="scientific">Caenorhabditis bovis</name>
    <dbReference type="NCBI Taxonomy" id="2654633"/>
    <lineage>
        <taxon>Eukaryota</taxon>
        <taxon>Metazoa</taxon>
        <taxon>Ecdysozoa</taxon>
        <taxon>Nematoda</taxon>
        <taxon>Chromadorea</taxon>
        <taxon>Rhabditida</taxon>
        <taxon>Rhabditina</taxon>
        <taxon>Rhabditomorpha</taxon>
        <taxon>Rhabditoidea</taxon>
        <taxon>Rhabditidae</taxon>
        <taxon>Peloderinae</taxon>
        <taxon>Caenorhabditis</taxon>
    </lineage>
</organism>
<accession>A0A8S1F8F0</accession>
<comment type="similarity">
    <text evidence="4 13">Belongs to the acyl-CoA oxidase family.</text>
</comment>
<dbReference type="FunFam" id="1.20.140.10:FF:000013">
    <property type="entry name" value="Acyl-coenzyme A oxidase"/>
    <property type="match status" value="1"/>
</dbReference>
<dbReference type="Proteomes" id="UP000494206">
    <property type="component" value="Unassembled WGS sequence"/>
</dbReference>
<keyword evidence="10" id="KW-0560">Oxidoreductase</keyword>
<dbReference type="GO" id="GO:0005504">
    <property type="term" value="F:fatty acid binding"/>
    <property type="evidence" value="ECO:0007669"/>
    <property type="project" value="TreeGrafter"/>
</dbReference>
<dbReference type="InterPro" id="IPR002655">
    <property type="entry name" value="Acyl-CoA_oxidase_C"/>
</dbReference>
<dbReference type="Gene3D" id="2.40.110.10">
    <property type="entry name" value="Butyryl-CoA Dehydrogenase, subunit A, domain 2"/>
    <property type="match status" value="1"/>
</dbReference>
<feature type="domain" description="Acyl-coenzyme A oxidase N-terminal" evidence="17">
    <location>
        <begin position="27"/>
        <end position="147"/>
    </location>
</feature>
<comment type="subcellular location">
    <subcellularLocation>
        <location evidence="2">Peroxisome</location>
    </subcellularLocation>
</comment>
<evidence type="ECO:0000256" key="5">
    <source>
        <dbReference type="ARBA" id="ARBA00022630"/>
    </source>
</evidence>
<dbReference type="GO" id="GO:0055088">
    <property type="term" value="P:lipid homeostasis"/>
    <property type="evidence" value="ECO:0007669"/>
    <property type="project" value="TreeGrafter"/>
</dbReference>
<dbReference type="SUPFAM" id="SSF56645">
    <property type="entry name" value="Acyl-CoA dehydrogenase NM domain-like"/>
    <property type="match status" value="1"/>
</dbReference>
<proteinExistence type="inferred from homology"/>
<dbReference type="FunFam" id="2.40.110.10:FF:000003">
    <property type="entry name" value="Acyl-coenzyme A oxidase"/>
    <property type="match status" value="1"/>
</dbReference>
<keyword evidence="7 13" id="KW-0274">FAD</keyword>
<dbReference type="Pfam" id="PF01756">
    <property type="entry name" value="ACOX"/>
    <property type="match status" value="1"/>
</dbReference>
<sequence>MSNHLNKCIRDGDNPDLTAERLTATFDTHAMAGELHGGPVNARRRLEITEAVEKIPELHDSKPYPFMSREEKVSEAARKLVVLTKHMNNIVDFSNAAEVFHFGNEVLGLEGHPMALHNVMFIPSLRGHGDDEQQKKWLTRALRREIIGTYAQTELGHGTNLRSLETTATFDESTDEFVLHTPQITALKWWPGNLGKSSNYAVVVASLIIKGKNYGPHSFLVQLRDENTHVPLKGITIGDIGPKMAYNMTDNGFLGFDHVRIPRRHMLMRHSKVERDGTFIKPQNSKINYSAMVHVRAHMISHQALFLASCLTIAVRYSSVRRQGFIDPKGQEVKVLEYQTQQHRLFPHIARAYAFNFAGTETVRLYEKVLSQIATGDMSLMADLHALTSGLKSVVTYLAGQGMEQARMSCGGHGYSLASYFNEIYGVAIGGCTYEGENMVMLLQLARYLVKSVGLVKSGYSHKLGPLVSYLGEKSEPNSLIDRIPNGGFDVYVKTFRHIARRQTFKAAEKFLSLVESGTQKELAWNMSSVELNRASRLHTRLYIVEAFVRRVNEVIHFDVKNALTDLLYLHMNYELLDMSQYALEDGFLSTSQLDYIRDQLYYYLEKVRPNAVSFVDSWEISDRELRSVLGRRDGHVYENLFKWAKESNLNKHDVLSTYEQYLKPMMVEARKNSKL</sequence>